<dbReference type="InterPro" id="IPR000463">
    <property type="entry name" value="Fatty_acid-bd"/>
</dbReference>
<comment type="similarity">
    <text evidence="1">Belongs to the calycin superfamily. Fatty-acid binding protein (FABP) family.</text>
</comment>
<dbReference type="SUPFAM" id="SSF50814">
    <property type="entry name" value="Lipocalins"/>
    <property type="match status" value="1"/>
</dbReference>
<reference evidence="3" key="3">
    <citation type="submission" date="2015-06" db="UniProtKB">
        <authorList>
            <consortium name="EnsemblMetazoa"/>
        </authorList>
    </citation>
    <scope>IDENTIFICATION</scope>
</reference>
<dbReference type="OrthoDB" id="354351at2759"/>
<keyword evidence="4" id="KW-1185">Reference proteome</keyword>
<dbReference type="OMA" id="GKFCHVQ"/>
<dbReference type="AlphaFoldDB" id="R7V0N8"/>
<gene>
    <name evidence="2" type="ORF">CAPTEDRAFT_20975</name>
</gene>
<proteinExistence type="inferred from homology"/>
<evidence type="ECO:0008006" key="5">
    <source>
        <dbReference type="Google" id="ProtNLM"/>
    </source>
</evidence>
<dbReference type="GO" id="GO:0008289">
    <property type="term" value="F:lipid binding"/>
    <property type="evidence" value="ECO:0007669"/>
    <property type="project" value="UniProtKB-KW"/>
</dbReference>
<dbReference type="HOGENOM" id="CLU_113772_0_1_1"/>
<evidence type="ECO:0000313" key="4">
    <source>
        <dbReference type="Proteomes" id="UP000014760"/>
    </source>
</evidence>
<sequence length="137" mass="15652">MADLTKFVGKWEVTGSENMDEMLKVFDMEEEKRKMYSNMRFTMEYTVNGDDWAYTVHMPQGAKTFNFRLGEEFDSYTLDGRPIKSKINAEGGKFVEYHTDAADPSLNAVMVREVDGDSLTVTATVKTVSSITRHKRV</sequence>
<dbReference type="InterPro" id="IPR031259">
    <property type="entry name" value="ILBP"/>
</dbReference>
<dbReference type="EMBL" id="AMQN01005531">
    <property type="status" value="NOT_ANNOTATED_CDS"/>
    <property type="molecule type" value="Genomic_DNA"/>
</dbReference>
<dbReference type="PANTHER" id="PTHR11955">
    <property type="entry name" value="FATTY ACID BINDING PROTEIN"/>
    <property type="match status" value="1"/>
</dbReference>
<dbReference type="PRINTS" id="PR00178">
    <property type="entry name" value="FATTYACIDBP"/>
</dbReference>
<dbReference type="Pfam" id="PF14651">
    <property type="entry name" value="Lipocalin_7"/>
    <property type="match status" value="1"/>
</dbReference>
<protein>
    <recommendedName>
        <fullName evidence="5">Lipocalin/cytosolic fatty-acid binding domain-containing protein</fullName>
    </recommendedName>
</protein>
<reference evidence="4" key="1">
    <citation type="submission" date="2012-12" db="EMBL/GenBank/DDBJ databases">
        <authorList>
            <person name="Hellsten U."/>
            <person name="Grimwood J."/>
            <person name="Chapman J.A."/>
            <person name="Shapiro H."/>
            <person name="Aerts A."/>
            <person name="Otillar R.P."/>
            <person name="Terry A.Y."/>
            <person name="Boore J.L."/>
            <person name="Simakov O."/>
            <person name="Marletaz F."/>
            <person name="Cho S.-J."/>
            <person name="Edsinger-Gonzales E."/>
            <person name="Havlak P."/>
            <person name="Kuo D.-H."/>
            <person name="Larsson T."/>
            <person name="Lv J."/>
            <person name="Arendt D."/>
            <person name="Savage R."/>
            <person name="Osoegawa K."/>
            <person name="de Jong P."/>
            <person name="Lindberg D.R."/>
            <person name="Seaver E.C."/>
            <person name="Weisblat D.A."/>
            <person name="Putnam N.H."/>
            <person name="Grigoriev I.V."/>
            <person name="Rokhsar D.S."/>
        </authorList>
    </citation>
    <scope>NUCLEOTIDE SEQUENCE</scope>
    <source>
        <strain evidence="4">I ESC-2004</strain>
    </source>
</reference>
<name>R7V0N8_CAPTE</name>
<dbReference type="EMBL" id="KB296213">
    <property type="protein sequence ID" value="ELU12067.1"/>
    <property type="molecule type" value="Genomic_DNA"/>
</dbReference>
<dbReference type="InterPro" id="IPR012674">
    <property type="entry name" value="Calycin"/>
</dbReference>
<dbReference type="Gene3D" id="2.40.128.20">
    <property type="match status" value="1"/>
</dbReference>
<dbReference type="Proteomes" id="UP000014760">
    <property type="component" value="Unassembled WGS sequence"/>
</dbReference>
<evidence type="ECO:0000313" key="3">
    <source>
        <dbReference type="EnsemblMetazoa" id="CapteP20975"/>
    </source>
</evidence>
<accession>R7V0N8</accession>
<organism evidence="2">
    <name type="scientific">Capitella teleta</name>
    <name type="common">Polychaete worm</name>
    <dbReference type="NCBI Taxonomy" id="283909"/>
    <lineage>
        <taxon>Eukaryota</taxon>
        <taxon>Metazoa</taxon>
        <taxon>Spiralia</taxon>
        <taxon>Lophotrochozoa</taxon>
        <taxon>Annelida</taxon>
        <taxon>Polychaeta</taxon>
        <taxon>Sedentaria</taxon>
        <taxon>Scolecida</taxon>
        <taxon>Capitellidae</taxon>
        <taxon>Capitella</taxon>
    </lineage>
</organism>
<dbReference type="STRING" id="283909.R7V0N8"/>
<dbReference type="EnsemblMetazoa" id="CapteT20975">
    <property type="protein sequence ID" value="CapteP20975"/>
    <property type="gene ID" value="CapteG20975"/>
</dbReference>
<evidence type="ECO:0000313" key="2">
    <source>
        <dbReference type="EMBL" id="ELU12067.1"/>
    </source>
</evidence>
<dbReference type="CDD" id="cd00742">
    <property type="entry name" value="FABP"/>
    <property type="match status" value="1"/>
</dbReference>
<evidence type="ECO:0000256" key="1">
    <source>
        <dbReference type="ARBA" id="ARBA00008390"/>
    </source>
</evidence>
<reference evidence="2 4" key="2">
    <citation type="journal article" date="2013" name="Nature">
        <title>Insights into bilaterian evolution from three spiralian genomes.</title>
        <authorList>
            <person name="Simakov O."/>
            <person name="Marletaz F."/>
            <person name="Cho S.J."/>
            <person name="Edsinger-Gonzales E."/>
            <person name="Havlak P."/>
            <person name="Hellsten U."/>
            <person name="Kuo D.H."/>
            <person name="Larsson T."/>
            <person name="Lv J."/>
            <person name="Arendt D."/>
            <person name="Savage R."/>
            <person name="Osoegawa K."/>
            <person name="de Jong P."/>
            <person name="Grimwood J."/>
            <person name="Chapman J.A."/>
            <person name="Shapiro H."/>
            <person name="Aerts A."/>
            <person name="Otillar R.P."/>
            <person name="Terry A.Y."/>
            <person name="Boore J.L."/>
            <person name="Grigoriev I.V."/>
            <person name="Lindberg D.R."/>
            <person name="Seaver E.C."/>
            <person name="Weisblat D.A."/>
            <person name="Putnam N.H."/>
            <person name="Rokhsar D.S."/>
        </authorList>
    </citation>
    <scope>NUCLEOTIDE SEQUENCE</scope>
    <source>
        <strain evidence="2 4">I ESC-2004</strain>
    </source>
</reference>